<organism evidence="1">
    <name type="scientific">Ajellomyces dermatitidis (strain ATCC 18188 / CBS 674.68)</name>
    <name type="common">Blastomyces dermatitidis</name>
    <dbReference type="NCBI Taxonomy" id="653446"/>
    <lineage>
        <taxon>Eukaryota</taxon>
        <taxon>Fungi</taxon>
        <taxon>Dikarya</taxon>
        <taxon>Ascomycota</taxon>
        <taxon>Pezizomycotina</taxon>
        <taxon>Eurotiomycetes</taxon>
        <taxon>Eurotiomycetidae</taxon>
        <taxon>Onygenales</taxon>
        <taxon>Ajellomycetaceae</taxon>
        <taxon>Blastomyces</taxon>
    </lineage>
</organism>
<dbReference type="Proteomes" id="UP000007802">
    <property type="component" value="Unassembled WGS sequence"/>
</dbReference>
<accession>F2TK64</accession>
<name>F2TK64_AJEDA</name>
<dbReference type="AlphaFoldDB" id="F2TK64"/>
<sequence length="65" mass="7253">MARAVTGAYSKRKEVEMNGNFYVTKEDLGYYKGNSLTKIFETRQQRVAGLIGGQLKQHRPCSVAG</sequence>
<dbReference type="HOGENOM" id="CLU_2849181_0_0_1"/>
<evidence type="ECO:0000313" key="1">
    <source>
        <dbReference type="EMBL" id="EGE83627.1"/>
    </source>
</evidence>
<proteinExistence type="predicted"/>
<protein>
    <submittedName>
        <fullName evidence="1">Uncharacterized protein</fullName>
    </submittedName>
</protein>
<gene>
    <name evidence="1" type="ORF">BDDG_06571</name>
</gene>
<reference evidence="1" key="1">
    <citation type="submission" date="2010-03" db="EMBL/GenBank/DDBJ databases">
        <title>Annotation of Blastomyces dermatitidis strain ATCC 18188.</title>
        <authorList>
            <consortium name="The Broad Institute Genome Sequencing Platform"/>
            <consortium name="Broad Institute Genome Sequencing Center for Infectious Disease."/>
            <person name="Cuomo C."/>
            <person name="Klein B."/>
            <person name="Sullivan T."/>
            <person name="Heitman J."/>
            <person name="Young S."/>
            <person name="Zeng Q."/>
            <person name="Gargeya S."/>
            <person name="Alvarado L."/>
            <person name="Berlin A.M."/>
            <person name="Chapman S.B."/>
            <person name="Chen Z."/>
            <person name="Freedman E."/>
            <person name="Gellesch M."/>
            <person name="Goldberg J."/>
            <person name="Griggs A."/>
            <person name="Gujja S."/>
            <person name="Heilman E."/>
            <person name="Heiman D."/>
            <person name="Howarth C."/>
            <person name="Mehta T."/>
            <person name="Neiman D."/>
            <person name="Pearson M."/>
            <person name="Roberts A."/>
            <person name="Saif S."/>
            <person name="Shea T."/>
            <person name="Shenoy N."/>
            <person name="Sisk P."/>
            <person name="Stolte C."/>
            <person name="Sykes S."/>
            <person name="White J."/>
            <person name="Yandava C."/>
            <person name="Haas B."/>
            <person name="Nusbaum C."/>
            <person name="Birren B."/>
        </authorList>
    </citation>
    <scope>NUCLEOTIDE SEQUENCE [LARGE SCALE GENOMIC DNA]</scope>
    <source>
        <strain evidence="1">ATCC 18188</strain>
    </source>
</reference>
<dbReference type="EMBL" id="GG749451">
    <property type="protein sequence ID" value="EGE83627.1"/>
    <property type="molecule type" value="Genomic_DNA"/>
</dbReference>